<dbReference type="EMBL" id="JACIBY010000004">
    <property type="protein sequence ID" value="MBB3838191.1"/>
    <property type="molecule type" value="Genomic_DNA"/>
</dbReference>
<proteinExistence type="predicted"/>
<dbReference type="AlphaFoldDB" id="A0A7W5ZJC7"/>
<protein>
    <submittedName>
        <fullName evidence="1">Uncharacterized protein</fullName>
    </submittedName>
</protein>
<organism evidence="1 2">
    <name type="scientific">Runella defluvii</name>
    <dbReference type="NCBI Taxonomy" id="370973"/>
    <lineage>
        <taxon>Bacteria</taxon>
        <taxon>Pseudomonadati</taxon>
        <taxon>Bacteroidota</taxon>
        <taxon>Cytophagia</taxon>
        <taxon>Cytophagales</taxon>
        <taxon>Spirosomataceae</taxon>
        <taxon>Runella</taxon>
    </lineage>
</organism>
<accession>A0A7W5ZJC7</accession>
<gene>
    <name evidence="1" type="ORF">FHS57_002196</name>
</gene>
<evidence type="ECO:0000313" key="1">
    <source>
        <dbReference type="EMBL" id="MBB3838191.1"/>
    </source>
</evidence>
<comment type="caution">
    <text evidence="1">The sequence shown here is derived from an EMBL/GenBank/DDBJ whole genome shotgun (WGS) entry which is preliminary data.</text>
</comment>
<sequence length="166" mass="18977">MKWQILMLTFFLVFDQAWSNPPRSFRVTLEKISLVESGSIGGSDNLYGSVWVGAFCNANDNQTGTSFDSRERTLKLFERTGDNYVKIKENTPIVLNQSLVFDIPTCDQKQANFAVTVSLSSQSSGRKYNTEQHRIYLSEINSTVRRTIHCYDRTSHLQLHFMIAPL</sequence>
<keyword evidence="2" id="KW-1185">Reference proteome</keyword>
<reference evidence="1 2" key="1">
    <citation type="submission" date="2020-08" db="EMBL/GenBank/DDBJ databases">
        <title>Genomic Encyclopedia of Type Strains, Phase IV (KMG-IV): sequencing the most valuable type-strain genomes for metagenomic binning, comparative biology and taxonomic classification.</title>
        <authorList>
            <person name="Goeker M."/>
        </authorList>
    </citation>
    <scope>NUCLEOTIDE SEQUENCE [LARGE SCALE GENOMIC DNA]</scope>
    <source>
        <strain evidence="1 2">DSM 17976</strain>
    </source>
</reference>
<evidence type="ECO:0000313" key="2">
    <source>
        <dbReference type="Proteomes" id="UP000541352"/>
    </source>
</evidence>
<name>A0A7W5ZJC7_9BACT</name>
<dbReference type="Proteomes" id="UP000541352">
    <property type="component" value="Unassembled WGS sequence"/>
</dbReference>
<dbReference type="RefSeq" id="WP_183973402.1">
    <property type="nucleotide sequence ID" value="NZ_JACIBY010000004.1"/>
</dbReference>